<evidence type="ECO:0000313" key="1">
    <source>
        <dbReference type="EMBL" id="KAK3763188.1"/>
    </source>
</evidence>
<gene>
    <name evidence="1" type="ORF">RRG08_018757</name>
</gene>
<dbReference type="EMBL" id="JAWDGP010004591">
    <property type="protein sequence ID" value="KAK3763188.1"/>
    <property type="molecule type" value="Genomic_DNA"/>
</dbReference>
<protein>
    <submittedName>
        <fullName evidence="1">Uncharacterized protein</fullName>
    </submittedName>
</protein>
<comment type="caution">
    <text evidence="1">The sequence shown here is derived from an EMBL/GenBank/DDBJ whole genome shotgun (WGS) entry which is preliminary data.</text>
</comment>
<dbReference type="AlphaFoldDB" id="A0AAE0Z5M5"/>
<dbReference type="Proteomes" id="UP001283361">
    <property type="component" value="Unassembled WGS sequence"/>
</dbReference>
<accession>A0AAE0Z5M5</accession>
<name>A0AAE0Z5M5_9GAST</name>
<sequence>MKSAVCSVHLPSVSVEILINTTASRKSVTCACSVRYIFVLTLNCFVKLENTNGAALTDFNLTASKRLTAKQYSTVSGFKTSSW</sequence>
<proteinExistence type="predicted"/>
<reference evidence="1" key="1">
    <citation type="journal article" date="2023" name="G3 (Bethesda)">
        <title>A reference genome for the long-term kleptoplast-retaining sea slug Elysia crispata morphotype clarki.</title>
        <authorList>
            <person name="Eastman K.E."/>
            <person name="Pendleton A.L."/>
            <person name="Shaikh M.A."/>
            <person name="Suttiyut T."/>
            <person name="Ogas R."/>
            <person name="Tomko P."/>
            <person name="Gavelis G."/>
            <person name="Widhalm J.R."/>
            <person name="Wisecaver J.H."/>
        </authorList>
    </citation>
    <scope>NUCLEOTIDE SEQUENCE</scope>
    <source>
        <strain evidence="1">ECLA1</strain>
    </source>
</reference>
<keyword evidence="2" id="KW-1185">Reference proteome</keyword>
<organism evidence="1 2">
    <name type="scientific">Elysia crispata</name>
    <name type="common">lettuce slug</name>
    <dbReference type="NCBI Taxonomy" id="231223"/>
    <lineage>
        <taxon>Eukaryota</taxon>
        <taxon>Metazoa</taxon>
        <taxon>Spiralia</taxon>
        <taxon>Lophotrochozoa</taxon>
        <taxon>Mollusca</taxon>
        <taxon>Gastropoda</taxon>
        <taxon>Heterobranchia</taxon>
        <taxon>Euthyneura</taxon>
        <taxon>Panpulmonata</taxon>
        <taxon>Sacoglossa</taxon>
        <taxon>Placobranchoidea</taxon>
        <taxon>Plakobranchidae</taxon>
        <taxon>Elysia</taxon>
    </lineage>
</organism>
<evidence type="ECO:0000313" key="2">
    <source>
        <dbReference type="Proteomes" id="UP001283361"/>
    </source>
</evidence>